<keyword evidence="4" id="KW-0408">Iron</keyword>
<dbReference type="Pfam" id="PF19299">
    <property type="entry name" value="DUF5914"/>
    <property type="match status" value="1"/>
</dbReference>
<sequence>MTWPKNWPIRPISPPPWARQEPTWRGARPALIASALDKALARPSGNWFVFAASSEVTSARPLGRRVAGRELVAWRDQGGELRIGPGACPHLGAPLCDAAVDGGSLVCRWHGLALGGDAPVLGWRCHPAHDDGVLAWVRLDEVGGEVPLERPVLPERPPRDTSLDAVATVLGRCEPEDVVFNRLDPWHGAWFHPYSFAELRVLDAGDEEFLVEVTFRLAKRVGVPVLARFTCPEPRTVVMHIVEGEGVGSVVETHATPLGVGADGVPRTAVIEATIAHSPRPGFSYARTVAPALRPVMRWAAKRLWRDDIAYAERRYELRSTGRWPG</sequence>
<evidence type="ECO:0000259" key="6">
    <source>
        <dbReference type="PROSITE" id="PS51296"/>
    </source>
</evidence>
<comment type="caution">
    <text evidence="7">The sequence shown here is derived from an EMBL/GenBank/DDBJ whole genome shotgun (WGS) entry which is preliminary data.</text>
</comment>
<gene>
    <name evidence="7" type="ORF">ACFFQA_07340</name>
</gene>
<keyword evidence="2" id="KW-0479">Metal-binding</keyword>
<dbReference type="EMBL" id="JBHLZU010000006">
    <property type="protein sequence ID" value="MFB9903747.1"/>
    <property type="molecule type" value="Genomic_DNA"/>
</dbReference>
<dbReference type="Pfam" id="PF00355">
    <property type="entry name" value="Rieske"/>
    <property type="match status" value="1"/>
</dbReference>
<evidence type="ECO:0000256" key="4">
    <source>
        <dbReference type="ARBA" id="ARBA00023004"/>
    </source>
</evidence>
<evidence type="ECO:0000313" key="7">
    <source>
        <dbReference type="EMBL" id="MFB9903747.1"/>
    </source>
</evidence>
<dbReference type="RefSeq" id="WP_377850904.1">
    <property type="nucleotide sequence ID" value="NZ_JBHLZU010000006.1"/>
</dbReference>
<dbReference type="PANTHER" id="PTHR21266">
    <property type="entry name" value="IRON-SULFUR DOMAIN CONTAINING PROTEIN"/>
    <property type="match status" value="1"/>
</dbReference>
<dbReference type="InterPro" id="IPR036922">
    <property type="entry name" value="Rieske_2Fe-2S_sf"/>
</dbReference>
<evidence type="ECO:0000256" key="1">
    <source>
        <dbReference type="ARBA" id="ARBA00022714"/>
    </source>
</evidence>
<proteinExistence type="predicted"/>
<dbReference type="SUPFAM" id="SSF50022">
    <property type="entry name" value="ISP domain"/>
    <property type="match status" value="1"/>
</dbReference>
<dbReference type="InterPro" id="IPR017941">
    <property type="entry name" value="Rieske_2Fe-2S"/>
</dbReference>
<evidence type="ECO:0000256" key="2">
    <source>
        <dbReference type="ARBA" id="ARBA00022723"/>
    </source>
</evidence>
<keyword evidence="8" id="KW-1185">Reference proteome</keyword>
<reference evidence="7 8" key="1">
    <citation type="submission" date="2024-09" db="EMBL/GenBank/DDBJ databases">
        <authorList>
            <person name="Sun Q."/>
            <person name="Mori K."/>
        </authorList>
    </citation>
    <scope>NUCLEOTIDE SEQUENCE [LARGE SCALE GENOMIC DNA]</scope>
    <source>
        <strain evidence="7 8">TBRC 7907</strain>
    </source>
</reference>
<keyword evidence="5" id="KW-0411">Iron-sulfur</keyword>
<name>A0ABV5ZS86_9PSEU</name>
<dbReference type="InterPro" id="IPR045612">
    <property type="entry name" value="DUF5914"/>
</dbReference>
<feature type="domain" description="Rieske" evidence="6">
    <location>
        <begin position="47"/>
        <end position="137"/>
    </location>
</feature>
<protein>
    <submittedName>
        <fullName evidence="7">DUF5914 domain-containing protein</fullName>
    </submittedName>
</protein>
<accession>A0ABV5ZS86</accession>
<evidence type="ECO:0000313" key="8">
    <source>
        <dbReference type="Proteomes" id="UP001589693"/>
    </source>
</evidence>
<dbReference type="Gene3D" id="2.102.10.10">
    <property type="entry name" value="Rieske [2Fe-2S] iron-sulphur domain"/>
    <property type="match status" value="1"/>
</dbReference>
<dbReference type="PANTHER" id="PTHR21266:SF60">
    <property type="entry name" value="3-KETOSTEROID-9-ALPHA-MONOOXYGENASE, OXYGENASE COMPONENT"/>
    <property type="match status" value="1"/>
</dbReference>
<evidence type="ECO:0000256" key="5">
    <source>
        <dbReference type="ARBA" id="ARBA00023014"/>
    </source>
</evidence>
<organism evidence="7 8">
    <name type="scientific">Allokutzneria oryzae</name>
    <dbReference type="NCBI Taxonomy" id="1378989"/>
    <lineage>
        <taxon>Bacteria</taxon>
        <taxon>Bacillati</taxon>
        <taxon>Actinomycetota</taxon>
        <taxon>Actinomycetes</taxon>
        <taxon>Pseudonocardiales</taxon>
        <taxon>Pseudonocardiaceae</taxon>
        <taxon>Allokutzneria</taxon>
    </lineage>
</organism>
<dbReference type="InterPro" id="IPR050584">
    <property type="entry name" value="Cholesterol_7-desaturase"/>
</dbReference>
<keyword evidence="1" id="KW-0001">2Fe-2S</keyword>
<dbReference type="PROSITE" id="PS51296">
    <property type="entry name" value="RIESKE"/>
    <property type="match status" value="1"/>
</dbReference>
<dbReference type="Proteomes" id="UP001589693">
    <property type="component" value="Unassembled WGS sequence"/>
</dbReference>
<evidence type="ECO:0000256" key="3">
    <source>
        <dbReference type="ARBA" id="ARBA00023002"/>
    </source>
</evidence>
<keyword evidence="3" id="KW-0560">Oxidoreductase</keyword>